<dbReference type="KEGG" id="str:Sterm_3432"/>
<dbReference type="Pfam" id="PF13377">
    <property type="entry name" value="Peripla_BP_3"/>
    <property type="match status" value="1"/>
</dbReference>
<dbReference type="AlphaFoldDB" id="D1AQL1"/>
<dbReference type="InterPro" id="IPR028082">
    <property type="entry name" value="Peripla_BP_I"/>
</dbReference>
<dbReference type="Gene3D" id="1.10.260.40">
    <property type="entry name" value="lambda repressor-like DNA-binding domains"/>
    <property type="match status" value="1"/>
</dbReference>
<dbReference type="Proteomes" id="UP000000845">
    <property type="component" value="Chromosome"/>
</dbReference>
<evidence type="ECO:0000256" key="4">
    <source>
        <dbReference type="ARBA" id="ARBA00023163"/>
    </source>
</evidence>
<feature type="domain" description="HTH cro/C1-type" evidence="6">
    <location>
        <begin position="2"/>
        <end position="51"/>
    </location>
</feature>
<evidence type="ECO:0000256" key="2">
    <source>
        <dbReference type="ARBA" id="ARBA00023015"/>
    </source>
</evidence>
<dbReference type="STRING" id="526218.Sterm_3432"/>
<dbReference type="CDD" id="cd01392">
    <property type="entry name" value="HTH_LacI"/>
    <property type="match status" value="1"/>
</dbReference>
<dbReference type="EMBL" id="CP001739">
    <property type="protein sequence ID" value="ACZ10271.1"/>
    <property type="molecule type" value="Genomic_DNA"/>
</dbReference>
<evidence type="ECO:0000259" key="5">
    <source>
        <dbReference type="PROSITE" id="PS50932"/>
    </source>
</evidence>
<protein>
    <submittedName>
        <fullName evidence="7">Transcriptional regulator, LacI family</fullName>
    </submittedName>
</protein>
<reference evidence="7 8" key="2">
    <citation type="journal article" date="2010" name="Stand. Genomic Sci.">
        <title>Complete genome sequence of Sebaldella termitidis type strain (NCTC 11300).</title>
        <authorList>
            <person name="Harmon-Smith M."/>
            <person name="Celia L."/>
            <person name="Chertkov O."/>
            <person name="Lapidus A."/>
            <person name="Copeland A."/>
            <person name="Glavina Del Rio T."/>
            <person name="Nolan M."/>
            <person name="Lucas S."/>
            <person name="Tice H."/>
            <person name="Cheng J.F."/>
            <person name="Han C."/>
            <person name="Detter J.C."/>
            <person name="Bruce D."/>
            <person name="Goodwin L."/>
            <person name="Pitluck S."/>
            <person name="Pati A."/>
            <person name="Liolios K."/>
            <person name="Ivanova N."/>
            <person name="Mavromatis K."/>
            <person name="Mikhailova N."/>
            <person name="Chen A."/>
            <person name="Palaniappan K."/>
            <person name="Land M."/>
            <person name="Hauser L."/>
            <person name="Chang Y.J."/>
            <person name="Jeffries C.D."/>
            <person name="Brettin T."/>
            <person name="Goker M."/>
            <person name="Beck B."/>
            <person name="Bristow J."/>
            <person name="Eisen J.A."/>
            <person name="Markowitz V."/>
            <person name="Hugenholtz P."/>
            <person name="Kyrpides N.C."/>
            <person name="Klenk H.P."/>
            <person name="Chen F."/>
        </authorList>
    </citation>
    <scope>NUCLEOTIDE SEQUENCE [LARGE SCALE GENOMIC DNA]</scope>
    <source>
        <strain evidence="8">ATCC 33386 / NCTC 11300</strain>
    </source>
</reference>
<sequence length="336" mass="37713">MKKKNLSIKEIAKLSNVSVATVSRVINNRSGFSAETREKVLKVINETGYEANNIAKSLRMSRSHSIGIIVPDIGNFFFADIVQKIEELLFERSYATIICNTARSSSKEKAYLKMLESKMIDGLIVISGAEQFELGNINSDFPLICIDRMPKNPESTIFISSNHYQGAFEATELLLSKNCKNLCIALHRKTSSASRERLKGFKDALKKNSIQYNEKNNFLYLPAEKTDNKVSVIKKYLKSNPDIDGIFAVNDNIALVLLDILPQLGKNIPEDIKLIGFDNTSGAYYCKPKLSSVKQNTSKLAQRTVDSLLDIINGKREQVDKYQLESVQLVLRESTD</sequence>
<keyword evidence="3" id="KW-0238">DNA-binding</keyword>
<dbReference type="SUPFAM" id="SSF47413">
    <property type="entry name" value="lambda repressor-like DNA-binding domains"/>
    <property type="match status" value="1"/>
</dbReference>
<organism evidence="7 8">
    <name type="scientific">Sebaldella termitidis (strain ATCC 33386 / NCTC 11300)</name>
    <dbReference type="NCBI Taxonomy" id="526218"/>
    <lineage>
        <taxon>Bacteria</taxon>
        <taxon>Fusobacteriati</taxon>
        <taxon>Fusobacteriota</taxon>
        <taxon>Fusobacteriia</taxon>
        <taxon>Fusobacteriales</taxon>
        <taxon>Leptotrichiaceae</taxon>
        <taxon>Sebaldella</taxon>
    </lineage>
</organism>
<dbReference type="eggNOG" id="COG1609">
    <property type="taxonomic scope" value="Bacteria"/>
</dbReference>
<dbReference type="InterPro" id="IPR000843">
    <property type="entry name" value="HTH_LacI"/>
</dbReference>
<evidence type="ECO:0000256" key="3">
    <source>
        <dbReference type="ARBA" id="ARBA00023125"/>
    </source>
</evidence>
<dbReference type="PANTHER" id="PTHR30146">
    <property type="entry name" value="LACI-RELATED TRANSCRIPTIONAL REPRESSOR"/>
    <property type="match status" value="1"/>
</dbReference>
<evidence type="ECO:0000313" key="8">
    <source>
        <dbReference type="Proteomes" id="UP000000845"/>
    </source>
</evidence>
<dbReference type="Gene3D" id="3.40.50.2300">
    <property type="match status" value="2"/>
</dbReference>
<name>D1AQL1_SEBTE</name>
<gene>
    <name evidence="7" type="ordered locus">Sterm_3432</name>
</gene>
<dbReference type="SUPFAM" id="SSF53822">
    <property type="entry name" value="Periplasmic binding protein-like I"/>
    <property type="match status" value="1"/>
</dbReference>
<dbReference type="PROSITE" id="PS00356">
    <property type="entry name" value="HTH_LACI_1"/>
    <property type="match status" value="1"/>
</dbReference>
<evidence type="ECO:0000313" key="7">
    <source>
        <dbReference type="EMBL" id="ACZ10271.1"/>
    </source>
</evidence>
<feature type="domain" description="HTH lacI-type" evidence="5">
    <location>
        <begin position="6"/>
        <end position="60"/>
    </location>
</feature>
<dbReference type="CDD" id="cd06291">
    <property type="entry name" value="PBP1_Qymf-like"/>
    <property type="match status" value="1"/>
</dbReference>
<dbReference type="PROSITE" id="PS50943">
    <property type="entry name" value="HTH_CROC1"/>
    <property type="match status" value="1"/>
</dbReference>
<dbReference type="RefSeq" id="WP_012862853.1">
    <property type="nucleotide sequence ID" value="NC_013517.1"/>
</dbReference>
<proteinExistence type="predicted"/>
<dbReference type="SMART" id="SM00354">
    <property type="entry name" value="HTH_LACI"/>
    <property type="match status" value="1"/>
</dbReference>
<dbReference type="InterPro" id="IPR010982">
    <property type="entry name" value="Lambda_DNA-bd_dom_sf"/>
</dbReference>
<keyword evidence="1" id="KW-0678">Repressor</keyword>
<dbReference type="Pfam" id="PF00356">
    <property type="entry name" value="LacI"/>
    <property type="match status" value="1"/>
</dbReference>
<accession>D1AQL1</accession>
<dbReference type="GO" id="GO:0000976">
    <property type="term" value="F:transcription cis-regulatory region binding"/>
    <property type="evidence" value="ECO:0007669"/>
    <property type="project" value="TreeGrafter"/>
</dbReference>
<reference evidence="8" key="1">
    <citation type="submission" date="2009-09" db="EMBL/GenBank/DDBJ databases">
        <title>The complete chromosome of Sebaldella termitidis ATCC 33386.</title>
        <authorList>
            <consortium name="US DOE Joint Genome Institute (JGI-PGF)"/>
            <person name="Lucas S."/>
            <person name="Copeland A."/>
            <person name="Lapidus A."/>
            <person name="Glavina del Rio T."/>
            <person name="Dalin E."/>
            <person name="Tice H."/>
            <person name="Bruce D."/>
            <person name="Goodwin L."/>
            <person name="Pitluck S."/>
            <person name="Kyrpides N."/>
            <person name="Mavromatis K."/>
            <person name="Ivanova N."/>
            <person name="Mikhailova N."/>
            <person name="Sims D."/>
            <person name="Meincke L."/>
            <person name="Brettin T."/>
            <person name="Detter J.C."/>
            <person name="Han C."/>
            <person name="Larimer F."/>
            <person name="Land M."/>
            <person name="Hauser L."/>
            <person name="Markowitz V."/>
            <person name="Cheng J.F."/>
            <person name="Hugenholtz P."/>
            <person name="Woyke T."/>
            <person name="Wu D."/>
            <person name="Eisen J.A."/>
        </authorList>
    </citation>
    <scope>NUCLEOTIDE SEQUENCE [LARGE SCALE GENOMIC DNA]</scope>
    <source>
        <strain evidence="8">ATCC 33386 / NCTC 11300</strain>
    </source>
</reference>
<keyword evidence="2" id="KW-0805">Transcription regulation</keyword>
<dbReference type="PROSITE" id="PS50932">
    <property type="entry name" value="HTH_LACI_2"/>
    <property type="match status" value="1"/>
</dbReference>
<dbReference type="PANTHER" id="PTHR30146:SF95">
    <property type="entry name" value="RIBOSE OPERON REPRESSOR"/>
    <property type="match status" value="1"/>
</dbReference>
<evidence type="ECO:0000256" key="1">
    <source>
        <dbReference type="ARBA" id="ARBA00022491"/>
    </source>
</evidence>
<evidence type="ECO:0000259" key="6">
    <source>
        <dbReference type="PROSITE" id="PS50943"/>
    </source>
</evidence>
<dbReference type="InterPro" id="IPR001387">
    <property type="entry name" value="Cro/C1-type_HTH"/>
</dbReference>
<keyword evidence="8" id="KW-1185">Reference proteome</keyword>
<keyword evidence="4" id="KW-0804">Transcription</keyword>
<dbReference type="HOGENOM" id="CLU_037628_6_2_0"/>
<dbReference type="GO" id="GO:0003700">
    <property type="term" value="F:DNA-binding transcription factor activity"/>
    <property type="evidence" value="ECO:0007669"/>
    <property type="project" value="TreeGrafter"/>
</dbReference>
<dbReference type="InterPro" id="IPR046335">
    <property type="entry name" value="LacI/GalR-like_sensor"/>
</dbReference>